<feature type="coiled-coil region" evidence="1">
    <location>
        <begin position="219"/>
        <end position="388"/>
    </location>
</feature>
<proteinExistence type="predicted"/>
<evidence type="ECO:0000256" key="1">
    <source>
        <dbReference type="SAM" id="Coils"/>
    </source>
</evidence>
<reference evidence="2" key="2">
    <citation type="journal article" date="2021" name="PeerJ">
        <title>Extensive microbial diversity within the chicken gut microbiome revealed by metagenomics and culture.</title>
        <authorList>
            <person name="Gilroy R."/>
            <person name="Ravi A."/>
            <person name="Getino M."/>
            <person name="Pursley I."/>
            <person name="Horton D.L."/>
            <person name="Alikhan N.F."/>
            <person name="Baker D."/>
            <person name="Gharbi K."/>
            <person name="Hall N."/>
            <person name="Watson M."/>
            <person name="Adriaenssens E.M."/>
            <person name="Foster-Nyarko E."/>
            <person name="Jarju S."/>
            <person name="Secka A."/>
            <person name="Antonio M."/>
            <person name="Oren A."/>
            <person name="Chaudhuri R.R."/>
            <person name="La Ragione R."/>
            <person name="Hildebrand F."/>
            <person name="Pallen M.J."/>
        </authorList>
    </citation>
    <scope>NUCLEOTIDE SEQUENCE</scope>
    <source>
        <strain evidence="2">F6-4510</strain>
    </source>
</reference>
<accession>A0A9D9DWV7</accession>
<organism evidence="2 3">
    <name type="scientific">Candidatus Fimicola merdigallinarum</name>
    <dbReference type="NCBI Taxonomy" id="2840819"/>
    <lineage>
        <taxon>Bacteria</taxon>
        <taxon>Bacillati</taxon>
        <taxon>Bacillota</taxon>
        <taxon>Clostridia</taxon>
        <taxon>Lachnospirales</taxon>
        <taxon>Lachnospiraceae</taxon>
        <taxon>Lachnospiraceae incertae sedis</taxon>
        <taxon>Candidatus Fimicola</taxon>
    </lineage>
</organism>
<sequence length="442" mass="52394">MAMKLLINVANVDKCEYCKHKNEDISKCLNEYECNKNKYISKKPYVEFDLDEYLKNRDKLKEEFKESSKYNYMENTTYMKTVFPLEGYIHTSYIKDIILDKKIYMYHTGTGFRCSFHNYITKSFIDLIDFIYEADFEKKIKVYATRVKQADDKTGTQTEEWGILDFFETVYTSTNDSNNEACVKNMTINIGNKKCNVYLKKDDNSKDKLTVEGLFLYILEKKKNLIENKQEKLLITEEVITEELEVLEEKELKDITQRIKKTIETIESLTKEIEESKGNNEEEINLFDITIGDIKNFTIKIKEETERIESLKGNKEEINISLFNGITNKIEFFIATIREEIERIKNLKENNININLTTEWCEWYIESLENLERLLKQYRYNENKLIELLNNQGKIKKDMEVLKATQERIANRKVILEDEQEKVKNLLGMLEELNNNQTMKGA</sequence>
<evidence type="ECO:0000313" key="3">
    <source>
        <dbReference type="Proteomes" id="UP000823611"/>
    </source>
</evidence>
<evidence type="ECO:0000313" key="2">
    <source>
        <dbReference type="EMBL" id="MBO8435251.1"/>
    </source>
</evidence>
<protein>
    <submittedName>
        <fullName evidence="2">Uncharacterized protein</fullName>
    </submittedName>
</protein>
<gene>
    <name evidence="2" type="ORF">IAC55_08035</name>
</gene>
<name>A0A9D9DWV7_9FIRM</name>
<dbReference type="EMBL" id="JADIMX010000155">
    <property type="protein sequence ID" value="MBO8435251.1"/>
    <property type="molecule type" value="Genomic_DNA"/>
</dbReference>
<comment type="caution">
    <text evidence="2">The sequence shown here is derived from an EMBL/GenBank/DDBJ whole genome shotgun (WGS) entry which is preliminary data.</text>
</comment>
<dbReference type="AlphaFoldDB" id="A0A9D9DWV7"/>
<dbReference type="Proteomes" id="UP000823611">
    <property type="component" value="Unassembled WGS sequence"/>
</dbReference>
<keyword evidence="1" id="KW-0175">Coiled coil</keyword>
<reference evidence="2" key="1">
    <citation type="submission" date="2020-10" db="EMBL/GenBank/DDBJ databases">
        <authorList>
            <person name="Gilroy R."/>
        </authorList>
    </citation>
    <scope>NUCLEOTIDE SEQUENCE</scope>
    <source>
        <strain evidence="2">F6-4510</strain>
    </source>
</reference>